<dbReference type="Proteomes" id="UP000482800">
    <property type="component" value="Unassembled WGS sequence"/>
</dbReference>
<feature type="transmembrane region" description="Helical" evidence="9">
    <location>
        <begin position="289"/>
        <end position="312"/>
    </location>
</feature>
<reference evidence="11 12" key="1">
    <citation type="submission" date="2020-03" db="EMBL/GenBank/DDBJ databases">
        <title>Whole genome shotgun sequence of Phytohabitans houttuyneae NBRC 108639.</title>
        <authorList>
            <person name="Komaki H."/>
            <person name="Tamura T."/>
        </authorList>
    </citation>
    <scope>NUCLEOTIDE SEQUENCE [LARGE SCALE GENOMIC DNA]</scope>
    <source>
        <strain evidence="11 12">NBRC 108639</strain>
    </source>
</reference>
<gene>
    <name evidence="11" type="ORF">Phou_065580</name>
</gene>
<dbReference type="GO" id="GO:0016887">
    <property type="term" value="F:ATP hydrolysis activity"/>
    <property type="evidence" value="ECO:0007669"/>
    <property type="project" value="InterPro"/>
</dbReference>
<dbReference type="SMART" id="SM00382">
    <property type="entry name" value="AAA"/>
    <property type="match status" value="1"/>
</dbReference>
<dbReference type="InterPro" id="IPR051120">
    <property type="entry name" value="ABC_AA/LPS_Transport"/>
</dbReference>
<dbReference type="GO" id="GO:0015658">
    <property type="term" value="F:branched-chain amino acid transmembrane transporter activity"/>
    <property type="evidence" value="ECO:0007669"/>
    <property type="project" value="InterPro"/>
</dbReference>
<evidence type="ECO:0000313" key="11">
    <source>
        <dbReference type="EMBL" id="GFJ82378.1"/>
    </source>
</evidence>
<evidence type="ECO:0000256" key="8">
    <source>
        <dbReference type="ARBA" id="ARBA00023136"/>
    </source>
</evidence>
<proteinExistence type="predicted"/>
<keyword evidence="5" id="KW-0547">Nucleotide-binding</keyword>
<dbReference type="CDD" id="cd06581">
    <property type="entry name" value="TM_PBP1_LivM_like"/>
    <property type="match status" value="1"/>
</dbReference>
<feature type="transmembrane region" description="Helical" evidence="9">
    <location>
        <begin position="114"/>
        <end position="136"/>
    </location>
</feature>
<feature type="transmembrane region" description="Helical" evidence="9">
    <location>
        <begin position="164"/>
        <end position="189"/>
    </location>
</feature>
<organism evidence="11 12">
    <name type="scientific">Phytohabitans houttuyneae</name>
    <dbReference type="NCBI Taxonomy" id="1076126"/>
    <lineage>
        <taxon>Bacteria</taxon>
        <taxon>Bacillati</taxon>
        <taxon>Actinomycetota</taxon>
        <taxon>Actinomycetes</taxon>
        <taxon>Micromonosporales</taxon>
        <taxon>Micromonosporaceae</taxon>
    </lineage>
</organism>
<name>A0A6V8KIW0_9ACTN</name>
<dbReference type="InterPro" id="IPR003593">
    <property type="entry name" value="AAA+_ATPase"/>
</dbReference>
<evidence type="ECO:0000256" key="1">
    <source>
        <dbReference type="ARBA" id="ARBA00004651"/>
    </source>
</evidence>
<keyword evidence="2" id="KW-0813">Transport</keyword>
<keyword evidence="3" id="KW-1003">Cell membrane</keyword>
<evidence type="ECO:0000256" key="9">
    <source>
        <dbReference type="SAM" id="Phobius"/>
    </source>
</evidence>
<dbReference type="GO" id="GO:0005524">
    <property type="term" value="F:ATP binding"/>
    <property type="evidence" value="ECO:0007669"/>
    <property type="project" value="UniProtKB-KW"/>
</dbReference>
<reference evidence="11 12" key="2">
    <citation type="submission" date="2020-03" db="EMBL/GenBank/DDBJ databases">
        <authorList>
            <person name="Ichikawa N."/>
            <person name="Kimura A."/>
            <person name="Kitahashi Y."/>
            <person name="Uohara A."/>
        </authorList>
    </citation>
    <scope>NUCLEOTIDE SEQUENCE [LARGE SCALE GENOMIC DNA]</scope>
    <source>
        <strain evidence="11 12">NBRC 108639</strain>
    </source>
</reference>
<dbReference type="RefSeq" id="WP_173062799.1">
    <property type="nucleotide sequence ID" value="NZ_BAABGO010000054.1"/>
</dbReference>
<evidence type="ECO:0000313" key="12">
    <source>
        <dbReference type="Proteomes" id="UP000482800"/>
    </source>
</evidence>
<keyword evidence="12" id="KW-1185">Reference proteome</keyword>
<feature type="domain" description="ABC transporter" evidence="10">
    <location>
        <begin position="344"/>
        <end position="591"/>
    </location>
</feature>
<dbReference type="SUPFAM" id="SSF52540">
    <property type="entry name" value="P-loop containing nucleoside triphosphate hydrolases"/>
    <property type="match status" value="1"/>
</dbReference>
<feature type="transmembrane region" description="Helical" evidence="9">
    <location>
        <begin position="244"/>
        <end position="277"/>
    </location>
</feature>
<keyword evidence="4 9" id="KW-0812">Transmembrane</keyword>
<dbReference type="InterPro" id="IPR043428">
    <property type="entry name" value="LivM-like"/>
</dbReference>
<dbReference type="Pfam" id="PF02653">
    <property type="entry name" value="BPD_transp_2"/>
    <property type="match status" value="1"/>
</dbReference>
<comment type="subcellular location">
    <subcellularLocation>
        <location evidence="1">Cell membrane</location>
        <topology evidence="1">Multi-pass membrane protein</topology>
    </subcellularLocation>
</comment>
<evidence type="ECO:0000256" key="2">
    <source>
        <dbReference type="ARBA" id="ARBA00022448"/>
    </source>
</evidence>
<evidence type="ECO:0000256" key="6">
    <source>
        <dbReference type="ARBA" id="ARBA00022840"/>
    </source>
</evidence>
<feature type="transmembrane region" description="Helical" evidence="9">
    <location>
        <begin position="88"/>
        <end position="108"/>
    </location>
</feature>
<accession>A0A6V8KIW0</accession>
<keyword evidence="8 9" id="KW-0472">Membrane</keyword>
<feature type="transmembrane region" description="Helical" evidence="9">
    <location>
        <begin position="209"/>
        <end position="232"/>
    </location>
</feature>
<dbReference type="CDD" id="cd03219">
    <property type="entry name" value="ABC_Mj1267_LivG_branched"/>
    <property type="match status" value="1"/>
</dbReference>
<dbReference type="InterPro" id="IPR027417">
    <property type="entry name" value="P-loop_NTPase"/>
</dbReference>
<dbReference type="InterPro" id="IPR032823">
    <property type="entry name" value="BCA_ABC_TP_C"/>
</dbReference>
<comment type="caution">
    <text evidence="11">The sequence shown here is derived from an EMBL/GenBank/DDBJ whole genome shotgun (WGS) entry which is preliminary data.</text>
</comment>
<evidence type="ECO:0000256" key="4">
    <source>
        <dbReference type="ARBA" id="ARBA00022692"/>
    </source>
</evidence>
<dbReference type="InterPro" id="IPR001851">
    <property type="entry name" value="ABC_transp_permease"/>
</dbReference>
<evidence type="ECO:0000256" key="5">
    <source>
        <dbReference type="ARBA" id="ARBA00022741"/>
    </source>
</evidence>
<dbReference type="Gene3D" id="3.40.50.300">
    <property type="entry name" value="P-loop containing nucleotide triphosphate hydrolases"/>
    <property type="match status" value="1"/>
</dbReference>
<sequence>MTARLRSVLLDTPLFVFVGFVVVAALPYLGLDFYWQRQVMLIAVYTLLCSGLNLSFGYAGELALGQVAVFASGAYAAAILFNHGHTDILLAFAVATVLAGVAGLVSGVPGLRLSHWSLALVSFFFVLLIPSLVTILKEYTGGNAGLPGVLGPTLFGRPLFGKEFYLVAIAVTLLWMLVMRNMVVSRFGAFLRVMAESPTLAESLGGSVYLLRVQAYVIGALPAGIAGVLFTYMTGFISPTAFTLTLLIALLAATVLGGADSVWGAPVGAAILVLGPLQAASFQKYSTAVYGAFLIFVGVAFSMGLAGLARILRRRLLERRLAAPAAAAEGGAEPAALSIPGQRLEVTGVAKAFAGLKALNGVDLVVEPGTITAIIGANGAGKTTLLNLISGVLRADEGTVTLAGRQITGLRAHRVSRLGVGRTFQTPLIPPRMTVLEVVESGRLRDGEVGLLKAIVRLPAHYRVRRQDREAALAALSFAGLGHLADQPAGSLPLGTRRLLEVVRAVAGKPHVLLLDEPAAGLDDDGLRELEMLMRRTREAGGTVVLVEHNVPFVMDVADQVFAMELGRVIASGPPEAVRRDQRVIDSYLGRRGQVAEESGVA</sequence>
<dbReference type="Pfam" id="PF12399">
    <property type="entry name" value="BCA_ABC_TP_C"/>
    <property type="match status" value="1"/>
</dbReference>
<dbReference type="InterPro" id="IPR003439">
    <property type="entry name" value="ABC_transporter-like_ATP-bd"/>
</dbReference>
<keyword evidence="7 9" id="KW-1133">Transmembrane helix</keyword>
<evidence type="ECO:0000256" key="3">
    <source>
        <dbReference type="ARBA" id="ARBA00022475"/>
    </source>
</evidence>
<feature type="transmembrane region" description="Helical" evidence="9">
    <location>
        <begin position="38"/>
        <end position="56"/>
    </location>
</feature>
<protein>
    <submittedName>
        <fullName evidence="11">Branched-chain amino acid ABC transporter permease</fullName>
    </submittedName>
</protein>
<dbReference type="AlphaFoldDB" id="A0A6V8KIW0"/>
<feature type="transmembrane region" description="Helical" evidence="9">
    <location>
        <begin position="62"/>
        <end position="81"/>
    </location>
</feature>
<evidence type="ECO:0000259" key="10">
    <source>
        <dbReference type="PROSITE" id="PS50893"/>
    </source>
</evidence>
<evidence type="ECO:0000256" key="7">
    <source>
        <dbReference type="ARBA" id="ARBA00022989"/>
    </source>
</evidence>
<keyword evidence="6" id="KW-0067">ATP-binding</keyword>
<dbReference type="PROSITE" id="PS50893">
    <property type="entry name" value="ABC_TRANSPORTER_2"/>
    <property type="match status" value="1"/>
</dbReference>
<dbReference type="EMBL" id="BLPF01000002">
    <property type="protein sequence ID" value="GFJ82378.1"/>
    <property type="molecule type" value="Genomic_DNA"/>
</dbReference>
<dbReference type="PANTHER" id="PTHR45772">
    <property type="entry name" value="CONSERVED COMPONENT OF ABC TRANSPORTER FOR NATURAL AMINO ACIDS-RELATED"/>
    <property type="match status" value="1"/>
</dbReference>
<dbReference type="Pfam" id="PF00005">
    <property type="entry name" value="ABC_tran"/>
    <property type="match status" value="1"/>
</dbReference>
<dbReference type="GO" id="GO:0005886">
    <property type="term" value="C:plasma membrane"/>
    <property type="evidence" value="ECO:0007669"/>
    <property type="project" value="UniProtKB-SubCell"/>
</dbReference>
<feature type="transmembrane region" description="Helical" evidence="9">
    <location>
        <begin position="12"/>
        <end position="31"/>
    </location>
</feature>